<dbReference type="EMBL" id="BORS01000010">
    <property type="protein sequence ID" value="GIO43341.1"/>
    <property type="molecule type" value="Genomic_DNA"/>
</dbReference>
<evidence type="ECO:0000313" key="2">
    <source>
        <dbReference type="Proteomes" id="UP000678895"/>
    </source>
</evidence>
<sequence>MKWIAATAVSTILALQPAVPDHLSINFKEQTIANVERQEYEQPVWPLVDQAKLDSLMKSLVPVVHKQPENARFGNSGAIIPEVIGYTLDEERFAELFYDFMYGEGSPAVEVPRRALYPRVDSEILAPLREKAIGYYVTYYNSRNQSRSHNIHLAAKAIDNTVVFPGETFSFNETVGIRTQEKGYKQAPVIVRGELSEGIGGGICQVSSTLFNAIDRAGLQVVHRYSHSRHVPYVPSGRDATVSWGGPDFAFRNPYNQPVLLRTFSGQGRVQITVYSSEMIEFYPREVPGVSKPKRMPDEIRIETNAEPGDQLQPPS</sequence>
<comment type="caution">
    <text evidence="1">The sequence shown here is derived from an EMBL/GenBank/DDBJ whole genome shotgun (WGS) entry which is preliminary data.</text>
</comment>
<dbReference type="Proteomes" id="UP000678895">
    <property type="component" value="Unassembled WGS sequence"/>
</dbReference>
<evidence type="ECO:0008006" key="3">
    <source>
        <dbReference type="Google" id="ProtNLM"/>
    </source>
</evidence>
<dbReference type="PANTHER" id="PTHR35788">
    <property type="entry name" value="EXPORTED PROTEIN-RELATED"/>
    <property type="match status" value="1"/>
</dbReference>
<dbReference type="AlphaFoldDB" id="A0A919Y1X5"/>
<reference evidence="1" key="1">
    <citation type="submission" date="2021-03" db="EMBL/GenBank/DDBJ databases">
        <title>Antimicrobial resistance genes in bacteria isolated from Japanese honey, and their potential for conferring macrolide and lincosamide resistance in the American foulbrood pathogen Paenibacillus larvae.</title>
        <authorList>
            <person name="Okamoto M."/>
            <person name="Kumagai M."/>
            <person name="Kanamori H."/>
            <person name="Takamatsu D."/>
        </authorList>
    </citation>
    <scope>NUCLEOTIDE SEQUENCE</scope>
    <source>
        <strain evidence="1">J41TS4</strain>
    </source>
</reference>
<keyword evidence="2" id="KW-1185">Reference proteome</keyword>
<name>A0A919Y1X5_9BACL</name>
<dbReference type="PANTHER" id="PTHR35788:SF1">
    <property type="entry name" value="EXPORTED PROTEIN"/>
    <property type="match status" value="1"/>
</dbReference>
<dbReference type="InterPro" id="IPR007391">
    <property type="entry name" value="Vancomycin_resist_VanW"/>
</dbReference>
<dbReference type="Pfam" id="PF04294">
    <property type="entry name" value="VanW"/>
    <property type="match status" value="1"/>
</dbReference>
<dbReference type="InterPro" id="IPR052913">
    <property type="entry name" value="Glycopeptide_resist_protein"/>
</dbReference>
<proteinExistence type="predicted"/>
<gene>
    <name evidence="1" type="primary">yoaR</name>
    <name evidence="1" type="ORF">J41TS4_30990</name>
</gene>
<dbReference type="RefSeq" id="WP_301628404.1">
    <property type="nucleotide sequence ID" value="NZ_BORS01000010.1"/>
</dbReference>
<organism evidence="1 2">
    <name type="scientific">Paenibacillus apis</name>
    <dbReference type="NCBI Taxonomy" id="1792174"/>
    <lineage>
        <taxon>Bacteria</taxon>
        <taxon>Bacillati</taxon>
        <taxon>Bacillota</taxon>
        <taxon>Bacilli</taxon>
        <taxon>Bacillales</taxon>
        <taxon>Paenibacillaceae</taxon>
        <taxon>Paenibacillus</taxon>
    </lineage>
</organism>
<protein>
    <recommendedName>
        <fullName evidence="3">Peptidoglycan binding domain-containing protein</fullName>
    </recommendedName>
</protein>
<evidence type="ECO:0000313" key="1">
    <source>
        <dbReference type="EMBL" id="GIO43341.1"/>
    </source>
</evidence>
<accession>A0A919Y1X5</accession>